<dbReference type="Gene3D" id="3.40.50.720">
    <property type="entry name" value="NAD(P)-binding Rossmann-like Domain"/>
    <property type="match status" value="1"/>
</dbReference>
<dbReference type="Proteomes" id="UP001207228">
    <property type="component" value="Unassembled WGS sequence"/>
</dbReference>
<evidence type="ECO:0000259" key="1">
    <source>
        <dbReference type="Pfam" id="PF13460"/>
    </source>
</evidence>
<dbReference type="RefSeq" id="WP_266054418.1">
    <property type="nucleotide sequence ID" value="NZ_JAPFQO010000017.1"/>
</dbReference>
<proteinExistence type="predicted"/>
<reference evidence="2 3" key="1">
    <citation type="submission" date="2022-11" db="EMBL/GenBank/DDBJ databases">
        <title>The characterization of three novel Bacteroidetes species and genomic analysis of their roles in tidal elemental geochemical cycles.</title>
        <authorList>
            <person name="Ma K.-J."/>
        </authorList>
    </citation>
    <scope>NUCLEOTIDE SEQUENCE [LARGE SCALE GENOMIC DNA]</scope>
    <source>
        <strain evidence="2 3">M82</strain>
    </source>
</reference>
<dbReference type="InterPro" id="IPR051604">
    <property type="entry name" value="Ergot_Alk_Oxidoreductase"/>
</dbReference>
<organism evidence="2 3">
    <name type="scientific">Pontibacter anaerobius</name>
    <dbReference type="NCBI Taxonomy" id="2993940"/>
    <lineage>
        <taxon>Bacteria</taxon>
        <taxon>Pseudomonadati</taxon>
        <taxon>Bacteroidota</taxon>
        <taxon>Cytophagia</taxon>
        <taxon>Cytophagales</taxon>
        <taxon>Hymenobacteraceae</taxon>
        <taxon>Pontibacter</taxon>
    </lineage>
</organism>
<evidence type="ECO:0000313" key="3">
    <source>
        <dbReference type="Proteomes" id="UP001207228"/>
    </source>
</evidence>
<dbReference type="Pfam" id="PF13460">
    <property type="entry name" value="NAD_binding_10"/>
    <property type="match status" value="1"/>
</dbReference>
<dbReference type="Gene3D" id="3.90.25.10">
    <property type="entry name" value="UDP-galactose 4-epimerase, domain 1"/>
    <property type="match status" value="1"/>
</dbReference>
<dbReference type="SUPFAM" id="SSF51735">
    <property type="entry name" value="NAD(P)-binding Rossmann-fold domains"/>
    <property type="match status" value="1"/>
</dbReference>
<protein>
    <submittedName>
        <fullName evidence="2">NAD(P)H-binding protein</fullName>
    </submittedName>
</protein>
<feature type="domain" description="NAD(P)-binding" evidence="1">
    <location>
        <begin position="10"/>
        <end position="110"/>
    </location>
</feature>
<name>A0ABT3RK11_9BACT</name>
<comment type="caution">
    <text evidence="2">The sequence shown here is derived from an EMBL/GenBank/DDBJ whole genome shotgun (WGS) entry which is preliminary data.</text>
</comment>
<gene>
    <name evidence="2" type="ORF">OO017_19680</name>
</gene>
<keyword evidence="3" id="KW-1185">Reference proteome</keyword>
<accession>A0ABT3RK11</accession>
<evidence type="ECO:0000313" key="2">
    <source>
        <dbReference type="EMBL" id="MCX2742187.1"/>
    </source>
</evidence>
<dbReference type="EMBL" id="JAPFQO010000017">
    <property type="protein sequence ID" value="MCX2742187.1"/>
    <property type="molecule type" value="Genomic_DNA"/>
</dbReference>
<dbReference type="PANTHER" id="PTHR43162:SF1">
    <property type="entry name" value="PRESTALK A DIFFERENTIATION PROTEIN A"/>
    <property type="match status" value="1"/>
</dbReference>
<dbReference type="PANTHER" id="PTHR43162">
    <property type="match status" value="1"/>
</dbReference>
<dbReference type="InterPro" id="IPR036291">
    <property type="entry name" value="NAD(P)-bd_dom_sf"/>
</dbReference>
<sequence>MESNYILVLGAGGNIGGKVAQELVAQGAQVGVVGRSRSRLSRFEGKAEILEGDFSDDVFLHHALQKASSLFLTVPNDVFSDVSATARRLARLLQGTAVTHIVNISNSIIRRAGKPTGLVALEEELNKCLPQHLLHLRCGNFFENLNWGLHTPYLPDLKLPYISSYEVAHTAAQHLLQQDFTGKQAKALLGERDYSMAELAAAAGVTYQQLPYTSENIHFYKPFNESDFEVEPRSAKYEPGREERFTLKYFLIHDLKQNL</sequence>
<dbReference type="InterPro" id="IPR016040">
    <property type="entry name" value="NAD(P)-bd_dom"/>
</dbReference>